<dbReference type="SUPFAM" id="SSF56112">
    <property type="entry name" value="Protein kinase-like (PK-like)"/>
    <property type="match status" value="1"/>
</dbReference>
<name>A0A8H3D5Z4_9AGAM</name>
<reference evidence="2" key="1">
    <citation type="submission" date="2021-01" db="EMBL/GenBank/DDBJ databases">
        <authorList>
            <person name="Kaushik A."/>
        </authorList>
    </citation>
    <scope>NUCLEOTIDE SEQUENCE</scope>
    <source>
        <strain evidence="2">AG6-10EEA</strain>
    </source>
</reference>
<organism evidence="2 3">
    <name type="scientific">Rhizoctonia solani</name>
    <dbReference type="NCBI Taxonomy" id="456999"/>
    <lineage>
        <taxon>Eukaryota</taxon>
        <taxon>Fungi</taxon>
        <taxon>Dikarya</taxon>
        <taxon>Basidiomycota</taxon>
        <taxon>Agaricomycotina</taxon>
        <taxon>Agaricomycetes</taxon>
        <taxon>Cantharellales</taxon>
        <taxon>Ceratobasidiaceae</taxon>
        <taxon>Rhizoctonia</taxon>
    </lineage>
</organism>
<dbReference type="PROSITE" id="PS00108">
    <property type="entry name" value="PROTEIN_KINASE_ST"/>
    <property type="match status" value="1"/>
</dbReference>
<evidence type="ECO:0000313" key="2">
    <source>
        <dbReference type="EMBL" id="CAE6511955.1"/>
    </source>
</evidence>
<dbReference type="PANTHER" id="PTHR44329:SF214">
    <property type="entry name" value="PROTEIN KINASE DOMAIN-CONTAINING PROTEIN"/>
    <property type="match status" value="1"/>
</dbReference>
<accession>A0A8H3D5Z4</accession>
<feature type="domain" description="Protein kinase" evidence="1">
    <location>
        <begin position="21"/>
        <end position="287"/>
    </location>
</feature>
<protein>
    <recommendedName>
        <fullName evidence="1">Protein kinase domain-containing protein</fullName>
    </recommendedName>
</protein>
<dbReference type="InterPro" id="IPR051681">
    <property type="entry name" value="Ser/Thr_Kinases-Pseudokinases"/>
</dbReference>
<dbReference type="AlphaFoldDB" id="A0A8H3D5Z4"/>
<comment type="caution">
    <text evidence="2">The sequence shown here is derived from an EMBL/GenBank/DDBJ whole genome shotgun (WGS) entry which is preliminary data.</text>
</comment>
<dbReference type="EMBL" id="CAJMXA010003696">
    <property type="protein sequence ID" value="CAE6511955.1"/>
    <property type="molecule type" value="Genomic_DNA"/>
</dbReference>
<dbReference type="Pfam" id="PF00069">
    <property type="entry name" value="Pkinase"/>
    <property type="match status" value="1"/>
</dbReference>
<dbReference type="Gene3D" id="1.10.510.10">
    <property type="entry name" value="Transferase(Phosphotransferase) domain 1"/>
    <property type="match status" value="1"/>
</dbReference>
<dbReference type="InterPro" id="IPR000719">
    <property type="entry name" value="Prot_kinase_dom"/>
</dbReference>
<dbReference type="Proteomes" id="UP000663853">
    <property type="component" value="Unassembled WGS sequence"/>
</dbReference>
<evidence type="ECO:0000259" key="1">
    <source>
        <dbReference type="PROSITE" id="PS50011"/>
    </source>
</evidence>
<proteinExistence type="predicted"/>
<dbReference type="InterPro" id="IPR011009">
    <property type="entry name" value="Kinase-like_dom_sf"/>
</dbReference>
<dbReference type="InterPro" id="IPR001245">
    <property type="entry name" value="Ser-Thr/Tyr_kinase_cat_dom"/>
</dbReference>
<dbReference type="GO" id="GO:0004674">
    <property type="term" value="F:protein serine/threonine kinase activity"/>
    <property type="evidence" value="ECO:0007669"/>
    <property type="project" value="TreeGrafter"/>
</dbReference>
<dbReference type="PROSITE" id="PS50011">
    <property type="entry name" value="PROTEIN_KINASE_DOM"/>
    <property type="match status" value="1"/>
</dbReference>
<dbReference type="PANTHER" id="PTHR44329">
    <property type="entry name" value="SERINE/THREONINE-PROTEIN KINASE TNNI3K-RELATED"/>
    <property type="match status" value="1"/>
</dbReference>
<dbReference type="GO" id="GO:0005524">
    <property type="term" value="F:ATP binding"/>
    <property type="evidence" value="ECO:0007669"/>
    <property type="project" value="InterPro"/>
</dbReference>
<sequence>MANILVQHGVSNITDQLDLKRRCSQPFANGGFGSIYQGELQDGRLVAIKHIDLRSRGELGPGGKRCKHAAHEMYTWSKCEHRGVLKAHGFALSEEEILLVSPLMQNGSLTNHLMCSNTGDRLRFCIDLVSAVEYLHAQGIVHGDIKADNVLVSDSREVQLVDFGNATLVQYLSLLFTRTSPQFACSIRFTAPEIMDGSNKKNTTQSDVYALGMTILQILTGQLPYAGEPDFPALAKIFRGVPPPRSHLDGILRNQYAEDKLWDLLLRCWTHEPNLRPTMTQVKQVLVEVEQESSP</sequence>
<gene>
    <name evidence="2" type="ORF">RDB_LOCUS130289</name>
</gene>
<dbReference type="InterPro" id="IPR008271">
    <property type="entry name" value="Ser/Thr_kinase_AS"/>
</dbReference>
<dbReference type="PRINTS" id="PR00109">
    <property type="entry name" value="TYRKINASE"/>
</dbReference>
<evidence type="ECO:0000313" key="3">
    <source>
        <dbReference type="Proteomes" id="UP000663853"/>
    </source>
</evidence>
<dbReference type="SMART" id="SM00220">
    <property type="entry name" value="S_TKc"/>
    <property type="match status" value="1"/>
</dbReference>